<evidence type="ECO:0000313" key="5">
    <source>
        <dbReference type="Proteomes" id="UP001165083"/>
    </source>
</evidence>
<feature type="transmembrane region" description="Helical" evidence="3">
    <location>
        <begin position="870"/>
        <end position="890"/>
    </location>
</feature>
<dbReference type="PANTHER" id="PTHR13018:SF5">
    <property type="entry name" value="RE44586P"/>
    <property type="match status" value="1"/>
</dbReference>
<gene>
    <name evidence="4" type="ORF">Plil01_000121700</name>
</gene>
<evidence type="ECO:0000313" key="4">
    <source>
        <dbReference type="EMBL" id="GMF10404.1"/>
    </source>
</evidence>
<accession>A0A9W6TCX6</accession>
<feature type="transmembrane region" description="Helical" evidence="3">
    <location>
        <begin position="632"/>
        <end position="652"/>
    </location>
</feature>
<feature type="compositionally biased region" description="Polar residues" evidence="2">
    <location>
        <begin position="83"/>
        <end position="92"/>
    </location>
</feature>
<feature type="transmembrane region" description="Helical" evidence="3">
    <location>
        <begin position="301"/>
        <end position="323"/>
    </location>
</feature>
<feature type="compositionally biased region" description="Acidic residues" evidence="2">
    <location>
        <begin position="1393"/>
        <end position="1416"/>
    </location>
</feature>
<feature type="transmembrane region" description="Helical" evidence="3">
    <location>
        <begin position="221"/>
        <end position="243"/>
    </location>
</feature>
<comment type="caution">
    <text evidence="4">The sequence shown here is derived from an EMBL/GenBank/DDBJ whole genome shotgun (WGS) entry which is preliminary data.</text>
</comment>
<feature type="region of interest" description="Disordered" evidence="2">
    <location>
        <begin position="1"/>
        <end position="92"/>
    </location>
</feature>
<sequence length="1416" mass="157803">MDSEEPTAEVSTDSPELVVEQSSPDEEQPATADETTAEQGLEADQPQLADNEPGLADEDNGEVGQQADLVPEDETPVEEVSSAEDTLNHDSAVNNALDADQVSSNQAESPQSAEAVDPVVNGDSVAVGHQALDMDSLEKTIIPEPSKKISPTTLARAASRLGSFRQGMTRDERVKSMVSQAEGKARKDRLGEGLKSVFQATMDDIGALGIGMQLYFMLTKYLSVVFVLMGIISLPAIMVNSYGHGITSKMVDPLQLAYSSIGNGGVNSDTAATARSCLPLGDIDCTWETVDTPLTSNPKTVTWIVTATDILYSFFFMCFLLFYSYRAKKAIKEHQNKHLTPARYAVMVRGLPKDATEKEILKHFNDLYDLTKDEEYSKLWFGMCWGKRQKVNRSRSKKAVNRNVVSNVDHLEDSTTINKNLYLNTWIAEVSVAHPTGGLLRTFLSMESLGQKKEETELLVRTLEAEKSHSPMDFKAADEKLIHASRKKFDKLQERLKKKKAKIKALKEVIPESDEALEKKNMKEEHKANSLSSKEKLAAAAKAAKKAATNTQQAFNWEACECAFVVFNNLESRRRCLQDYRQSTRWLSRKWQPKLLRFRETHPLVVTSAPEPSNILWENLEVTDRGRFYRHFLTNLVTVMLLVISCAIISAAQSTQEQCASKMPPEGLCDRALPAVYYADTSFSMNAQKRAILWSLAWDPDKTCSDGTSGETRYHIAYTNGIQNALDTSRLSYGSDYPDPERCVDPCISESSTEVCNTLPCFYYNELVKSDGMTCQTYEASHVLYCFCSTQLTSSIKQYGFVDGPQKLWENIPCRGFTKDYLVKNSFILLAAGIVVIVNFLLDNILRLFAVFERHTSESTRTIRVAVRMFGAQFLNTALIVIIVNASFGLSTVPVAKELLGGKYKDFERGWYPTVGMGIATTMLLNAFLPQFTLFLDMYVVSPIRRWYKRRAIRTQAKMDKLYAGPKFDISQRYPMVLNSVFVTMVFCGGSPVLLFIGAVASAGIYWFDKLSILYLYSVKTTYDEILGEVTLQVLPWTLALHLGFSAWMYGNTDLLKGTMIDLPWLLRSVGLSSVLDENPNATTDQLYALLTDKLGKYDVLGQYGFLVKIVYSHVMLMTVLCFIVTLGLLLYTIFGRLVFVVLGQMLSIIKQILLAPVELAQSLLSKEDSEALSTETDSLQQKEKLPVVMLPEFTEPFLKSVSRKYKPDEGLGFQKDKVDNTEELTCVWPEDTIHKNGVERSAGDRKLTWETMQAPVKSYAIEANEKYALAVSHIIEAWELIKQARGKEHIPDPVLLGKVMPMLDNQHEHHVENAVTATEIITVVAADSKKDEDPEDASAEDTRPEEAAASPETEAASLPVDEEQSSNNEEGFFADDADEEGEASAEAPTMEQDSEEAASPEEVGCEEQTEDGGEE</sequence>
<name>A0A9W6TCX6_9STRA</name>
<dbReference type="PANTHER" id="PTHR13018">
    <property type="entry name" value="PROBABLE MEMBRANE PROTEIN DUF221-RELATED"/>
    <property type="match status" value="1"/>
</dbReference>
<dbReference type="EMBL" id="BSXW01000038">
    <property type="protein sequence ID" value="GMF10404.1"/>
    <property type="molecule type" value="Genomic_DNA"/>
</dbReference>
<feature type="transmembrane region" description="Helical" evidence="3">
    <location>
        <begin position="827"/>
        <end position="849"/>
    </location>
</feature>
<feature type="coiled-coil region" evidence="1">
    <location>
        <begin position="446"/>
        <end position="509"/>
    </location>
</feature>
<feature type="region of interest" description="Disordered" evidence="2">
    <location>
        <begin position="1327"/>
        <end position="1416"/>
    </location>
</feature>
<evidence type="ECO:0000256" key="1">
    <source>
        <dbReference type="SAM" id="Coils"/>
    </source>
</evidence>
<evidence type="ECO:0000256" key="3">
    <source>
        <dbReference type="SAM" id="Phobius"/>
    </source>
</evidence>
<keyword evidence="5" id="KW-1185">Reference proteome</keyword>
<keyword evidence="3" id="KW-0472">Membrane</keyword>
<keyword evidence="3" id="KW-1133">Transmembrane helix</keyword>
<dbReference type="InterPro" id="IPR045122">
    <property type="entry name" value="Csc1-like"/>
</dbReference>
<reference evidence="4" key="1">
    <citation type="submission" date="2023-04" db="EMBL/GenBank/DDBJ databases">
        <title>Phytophthora lilii NBRC 32176.</title>
        <authorList>
            <person name="Ichikawa N."/>
            <person name="Sato H."/>
            <person name="Tonouchi N."/>
        </authorList>
    </citation>
    <scope>NUCLEOTIDE SEQUENCE</scope>
    <source>
        <strain evidence="4">NBRC 32176</strain>
    </source>
</reference>
<dbReference type="Proteomes" id="UP001165083">
    <property type="component" value="Unassembled WGS sequence"/>
</dbReference>
<feature type="transmembrane region" description="Helical" evidence="3">
    <location>
        <begin position="1034"/>
        <end position="1051"/>
    </location>
</feature>
<feature type="transmembrane region" description="Helical" evidence="3">
    <location>
        <begin position="981"/>
        <end position="1008"/>
    </location>
</feature>
<keyword evidence="1" id="KW-0175">Coiled coil</keyword>
<proteinExistence type="predicted"/>
<dbReference type="OrthoDB" id="192629at2759"/>
<feature type="transmembrane region" description="Helical" evidence="3">
    <location>
        <begin position="1111"/>
        <end position="1132"/>
    </location>
</feature>
<feature type="compositionally biased region" description="Acidic residues" evidence="2">
    <location>
        <begin position="1373"/>
        <end position="1384"/>
    </location>
</feature>
<dbReference type="GO" id="GO:0005227">
    <property type="term" value="F:calcium-activated cation channel activity"/>
    <property type="evidence" value="ECO:0007669"/>
    <property type="project" value="InterPro"/>
</dbReference>
<keyword evidence="3" id="KW-0812">Transmembrane</keyword>
<dbReference type="GO" id="GO:0005886">
    <property type="term" value="C:plasma membrane"/>
    <property type="evidence" value="ECO:0007669"/>
    <property type="project" value="TreeGrafter"/>
</dbReference>
<feature type="compositionally biased region" description="Low complexity" evidence="2">
    <location>
        <begin position="1348"/>
        <end position="1358"/>
    </location>
</feature>
<organism evidence="4 5">
    <name type="scientific">Phytophthora lilii</name>
    <dbReference type="NCBI Taxonomy" id="2077276"/>
    <lineage>
        <taxon>Eukaryota</taxon>
        <taxon>Sar</taxon>
        <taxon>Stramenopiles</taxon>
        <taxon>Oomycota</taxon>
        <taxon>Peronosporomycetes</taxon>
        <taxon>Peronosporales</taxon>
        <taxon>Peronosporaceae</taxon>
        <taxon>Phytophthora</taxon>
    </lineage>
</organism>
<feature type="transmembrane region" description="Helical" evidence="3">
    <location>
        <begin position="910"/>
        <end position="941"/>
    </location>
</feature>
<protein>
    <submittedName>
        <fullName evidence="4">Unnamed protein product</fullName>
    </submittedName>
</protein>
<evidence type="ECO:0000256" key="2">
    <source>
        <dbReference type="SAM" id="MobiDB-lite"/>
    </source>
</evidence>